<proteinExistence type="predicted"/>
<dbReference type="Gene3D" id="1.25.40.10">
    <property type="entry name" value="Tetratricopeptide repeat domain"/>
    <property type="match status" value="1"/>
</dbReference>
<dbReference type="InterPro" id="IPR011990">
    <property type="entry name" value="TPR-like_helical_dom_sf"/>
</dbReference>
<evidence type="ECO:0000313" key="2">
    <source>
        <dbReference type="Proteomes" id="UP000661715"/>
    </source>
</evidence>
<reference evidence="1 2" key="1">
    <citation type="journal article" date="2020" name="Microbiol. Res.">
        <title>Flavobacterium pokkalii sp. nov., a novel plant growth promoting native rhizobacteria isolated from pokkali rice grown in coastal saline affected agricultural regions of southern India, Kerala.</title>
        <authorList>
            <person name="Menon R.R."/>
            <person name="Kumari S."/>
            <person name="Viver T."/>
            <person name="Rameshkumar N."/>
        </authorList>
    </citation>
    <scope>NUCLEOTIDE SEQUENCE [LARGE SCALE GENOMIC DNA]</scope>
    <source>
        <strain evidence="1 2">L1I52</strain>
    </source>
</reference>
<dbReference type="SUPFAM" id="SSF48452">
    <property type="entry name" value="TPR-like"/>
    <property type="match status" value="1"/>
</dbReference>
<keyword evidence="2" id="KW-1185">Reference proteome</keyword>
<sequence>MRKVYTNIESKNVLYYKVEEIVNMAFGGSTTRYTVSDLSLISKVDLGPDNIRIISPVYKEENYRKKYYIETKNSDAATGKDREPTKLLEIAIESGKIEIPENPSIEQSSLAFVLSKIVKVEIPPAEKILPPTVQNTAPSVPAEPQKEKRDFILVNVVYVYERVLEKGYQSAFMFREVANYYYFKGQMEKAAKWYEALFAMPNEKLEPIYYFRFGDALKKTGKTQKGNELVEKFNQLVE</sequence>
<protein>
    <recommendedName>
        <fullName evidence="3">Tetratricopeptide repeat protein</fullName>
    </recommendedName>
</protein>
<comment type="caution">
    <text evidence="1">The sequence shown here is derived from an EMBL/GenBank/DDBJ whole genome shotgun (WGS) entry which is preliminary data.</text>
</comment>
<evidence type="ECO:0000313" key="1">
    <source>
        <dbReference type="EMBL" id="MBD0726682.1"/>
    </source>
</evidence>
<name>A0ABR7UWU7_9FLAO</name>
<evidence type="ECO:0008006" key="3">
    <source>
        <dbReference type="Google" id="ProtNLM"/>
    </source>
</evidence>
<gene>
    <name evidence="1" type="ORF">B6A10_16040</name>
</gene>
<accession>A0ABR7UWU7</accession>
<dbReference type="EMBL" id="NASZ01000037">
    <property type="protein sequence ID" value="MBD0726682.1"/>
    <property type="molecule type" value="Genomic_DNA"/>
</dbReference>
<dbReference type="Proteomes" id="UP000661715">
    <property type="component" value="Unassembled WGS sequence"/>
</dbReference>
<organism evidence="1 2">
    <name type="scientific">Flavobacterium pokkalii</name>
    <dbReference type="NCBI Taxonomy" id="1940408"/>
    <lineage>
        <taxon>Bacteria</taxon>
        <taxon>Pseudomonadati</taxon>
        <taxon>Bacteroidota</taxon>
        <taxon>Flavobacteriia</taxon>
        <taxon>Flavobacteriales</taxon>
        <taxon>Flavobacteriaceae</taxon>
        <taxon>Flavobacterium</taxon>
    </lineage>
</organism>